<keyword evidence="4" id="KW-1185">Reference proteome</keyword>
<feature type="transmembrane region" description="Helical" evidence="2">
    <location>
        <begin position="81"/>
        <end position="102"/>
    </location>
</feature>
<sequence length="109" mass="11570">MDGSGNQSVLANGGEQDDSTAMSQIAALTARVDGFDKRIDRMESKLDQVDTRLRAVETGVATISAKIDLLTGQIVGRLPTWWQIPAVIAGTVILLSALYAGAKALHLFS</sequence>
<feature type="compositionally biased region" description="Polar residues" evidence="1">
    <location>
        <begin position="1"/>
        <end position="10"/>
    </location>
</feature>
<name>A0A963YN61_9PROT</name>
<organism evidence="3 4">
    <name type="scientific">Acidisoma silvae</name>
    <dbReference type="NCBI Taxonomy" id="2802396"/>
    <lineage>
        <taxon>Bacteria</taxon>
        <taxon>Pseudomonadati</taxon>
        <taxon>Pseudomonadota</taxon>
        <taxon>Alphaproteobacteria</taxon>
        <taxon>Acetobacterales</taxon>
        <taxon>Acidocellaceae</taxon>
        <taxon>Acidisoma</taxon>
    </lineage>
</organism>
<keyword evidence="2" id="KW-1133">Transmembrane helix</keyword>
<proteinExistence type="predicted"/>
<evidence type="ECO:0000313" key="4">
    <source>
        <dbReference type="Proteomes" id="UP000708298"/>
    </source>
</evidence>
<dbReference type="AlphaFoldDB" id="A0A963YN61"/>
<dbReference type="EMBL" id="JAESVB010000001">
    <property type="protein sequence ID" value="MCB8873728.1"/>
    <property type="molecule type" value="Genomic_DNA"/>
</dbReference>
<reference evidence="3" key="1">
    <citation type="journal article" date="2021" name="Microorganisms">
        <title>Acidisoma silvae sp. nov. and Acidisomacellulosilytica sp. nov., Two Acidophilic Bacteria Isolated from Decaying Wood, Hydrolyzing Cellulose and Producing Poly-3-hydroxybutyrate.</title>
        <authorList>
            <person name="Mieszkin S."/>
            <person name="Pouder E."/>
            <person name="Uroz S."/>
            <person name="Simon-Colin C."/>
            <person name="Alain K."/>
        </authorList>
    </citation>
    <scope>NUCLEOTIDE SEQUENCE</scope>
    <source>
        <strain evidence="3">HW T2.11</strain>
    </source>
</reference>
<gene>
    <name evidence="3" type="ORF">ASILVAE211_00940</name>
</gene>
<protein>
    <submittedName>
        <fullName evidence="3">Uncharacterized protein</fullName>
    </submittedName>
</protein>
<feature type="region of interest" description="Disordered" evidence="1">
    <location>
        <begin position="1"/>
        <end position="20"/>
    </location>
</feature>
<dbReference type="Gene3D" id="1.20.5.340">
    <property type="match status" value="1"/>
</dbReference>
<dbReference type="RefSeq" id="WP_227319411.1">
    <property type="nucleotide sequence ID" value="NZ_JAESVB010000001.1"/>
</dbReference>
<evidence type="ECO:0000256" key="1">
    <source>
        <dbReference type="SAM" id="MobiDB-lite"/>
    </source>
</evidence>
<reference evidence="3" key="2">
    <citation type="submission" date="2021-01" db="EMBL/GenBank/DDBJ databases">
        <authorList>
            <person name="Mieszkin S."/>
            <person name="Pouder E."/>
            <person name="Alain K."/>
        </authorList>
    </citation>
    <scope>NUCLEOTIDE SEQUENCE</scope>
    <source>
        <strain evidence="3">HW T2.11</strain>
    </source>
</reference>
<accession>A0A963YN61</accession>
<comment type="caution">
    <text evidence="3">The sequence shown here is derived from an EMBL/GenBank/DDBJ whole genome shotgun (WGS) entry which is preliminary data.</text>
</comment>
<keyword evidence="2" id="KW-0812">Transmembrane</keyword>
<keyword evidence="2" id="KW-0472">Membrane</keyword>
<evidence type="ECO:0000256" key="2">
    <source>
        <dbReference type="SAM" id="Phobius"/>
    </source>
</evidence>
<evidence type="ECO:0000313" key="3">
    <source>
        <dbReference type="EMBL" id="MCB8873728.1"/>
    </source>
</evidence>
<dbReference type="Proteomes" id="UP000708298">
    <property type="component" value="Unassembled WGS sequence"/>
</dbReference>